<organism evidence="2 3">
    <name type="scientific">Nocardia rhizosphaerihabitans</name>
    <dbReference type="NCBI Taxonomy" id="1691570"/>
    <lineage>
        <taxon>Bacteria</taxon>
        <taxon>Bacillati</taxon>
        <taxon>Actinomycetota</taxon>
        <taxon>Actinomycetes</taxon>
        <taxon>Mycobacteriales</taxon>
        <taxon>Nocardiaceae</taxon>
        <taxon>Nocardia</taxon>
    </lineage>
</organism>
<feature type="compositionally biased region" description="Basic residues" evidence="1">
    <location>
        <begin position="130"/>
        <end position="141"/>
    </location>
</feature>
<name>A0ABQ2KX01_9NOCA</name>
<evidence type="ECO:0000256" key="1">
    <source>
        <dbReference type="SAM" id="MobiDB-lite"/>
    </source>
</evidence>
<gene>
    <name evidence="2" type="ORF">GCM10011610_60110</name>
</gene>
<comment type="caution">
    <text evidence="2">The sequence shown here is derived from an EMBL/GenBank/DDBJ whole genome shotgun (WGS) entry which is preliminary data.</text>
</comment>
<proteinExistence type="predicted"/>
<sequence length="141" mass="15509">MLVDGDICARYVSGWKDGDREGNSMVYARTQTGSDAPAVFQRERAKALARDPKDTQTLRAFFLNDTRHGDEAFCTVTKDEDDPAHGVLVRFGDKVVYVDVPTISTLTEAQNCARARQLADELRQGMSSKRGSRHRASGATG</sequence>
<feature type="region of interest" description="Disordered" evidence="1">
    <location>
        <begin position="122"/>
        <end position="141"/>
    </location>
</feature>
<accession>A0ABQ2KX01</accession>
<keyword evidence="3" id="KW-1185">Reference proteome</keyword>
<evidence type="ECO:0000313" key="3">
    <source>
        <dbReference type="Proteomes" id="UP000658127"/>
    </source>
</evidence>
<reference evidence="3" key="1">
    <citation type="journal article" date="2019" name="Int. J. Syst. Evol. Microbiol.">
        <title>The Global Catalogue of Microorganisms (GCM) 10K type strain sequencing project: providing services to taxonomists for standard genome sequencing and annotation.</title>
        <authorList>
            <consortium name="The Broad Institute Genomics Platform"/>
            <consortium name="The Broad Institute Genome Sequencing Center for Infectious Disease"/>
            <person name="Wu L."/>
            <person name="Ma J."/>
        </authorList>
    </citation>
    <scope>NUCLEOTIDE SEQUENCE [LARGE SCALE GENOMIC DNA]</scope>
    <source>
        <strain evidence="3">CGMCC 4.7329</strain>
    </source>
</reference>
<dbReference type="Proteomes" id="UP000658127">
    <property type="component" value="Unassembled WGS sequence"/>
</dbReference>
<evidence type="ECO:0000313" key="2">
    <source>
        <dbReference type="EMBL" id="GGN95755.1"/>
    </source>
</evidence>
<protein>
    <submittedName>
        <fullName evidence="2">Uncharacterized protein</fullName>
    </submittedName>
</protein>
<dbReference type="EMBL" id="BMNE01000009">
    <property type="protein sequence ID" value="GGN95755.1"/>
    <property type="molecule type" value="Genomic_DNA"/>
</dbReference>
<dbReference type="RefSeq" id="WP_229740249.1">
    <property type="nucleotide sequence ID" value="NZ_BMNE01000009.1"/>
</dbReference>